<gene>
    <name evidence="2" type="ORF">Ani05nite_60180</name>
</gene>
<evidence type="ECO:0000313" key="2">
    <source>
        <dbReference type="EMBL" id="GIE52484.1"/>
    </source>
</evidence>
<organism evidence="2 3">
    <name type="scientific">Actinoplanes nipponensis</name>
    <dbReference type="NCBI Taxonomy" id="135950"/>
    <lineage>
        <taxon>Bacteria</taxon>
        <taxon>Bacillati</taxon>
        <taxon>Actinomycetota</taxon>
        <taxon>Actinomycetes</taxon>
        <taxon>Micromonosporales</taxon>
        <taxon>Micromonosporaceae</taxon>
        <taxon>Actinoplanes</taxon>
    </lineage>
</organism>
<dbReference type="InterPro" id="IPR007278">
    <property type="entry name" value="DUF397"/>
</dbReference>
<evidence type="ECO:0000313" key="3">
    <source>
        <dbReference type="Proteomes" id="UP000647172"/>
    </source>
</evidence>
<proteinExistence type="predicted"/>
<dbReference type="AlphaFoldDB" id="A0A919JK59"/>
<dbReference type="EMBL" id="BOMQ01000070">
    <property type="protein sequence ID" value="GIE52484.1"/>
    <property type="molecule type" value="Genomic_DNA"/>
</dbReference>
<sequence>MTSSKFTNWRKTVRSDQGNCVEVAFAADGNVGVRDSKNPTGAVLEFGPGEWDAFIAGAQAGEFDRSSAHNHDV</sequence>
<comment type="caution">
    <text evidence="2">The sequence shown here is derived from an EMBL/GenBank/DDBJ whole genome shotgun (WGS) entry which is preliminary data.</text>
</comment>
<dbReference type="Proteomes" id="UP000647172">
    <property type="component" value="Unassembled WGS sequence"/>
</dbReference>
<dbReference type="RefSeq" id="WP_203773973.1">
    <property type="nucleotide sequence ID" value="NZ_BAAAYJ010000087.1"/>
</dbReference>
<reference evidence="2" key="1">
    <citation type="submission" date="2021-01" db="EMBL/GenBank/DDBJ databases">
        <title>Whole genome shotgun sequence of Actinoplanes nipponensis NBRC 14063.</title>
        <authorList>
            <person name="Komaki H."/>
            <person name="Tamura T."/>
        </authorList>
    </citation>
    <scope>NUCLEOTIDE SEQUENCE</scope>
    <source>
        <strain evidence="2">NBRC 14063</strain>
    </source>
</reference>
<evidence type="ECO:0000259" key="1">
    <source>
        <dbReference type="Pfam" id="PF04149"/>
    </source>
</evidence>
<protein>
    <recommendedName>
        <fullName evidence="1">DUF397 domain-containing protein</fullName>
    </recommendedName>
</protein>
<keyword evidence="3" id="KW-1185">Reference proteome</keyword>
<dbReference type="Pfam" id="PF04149">
    <property type="entry name" value="DUF397"/>
    <property type="match status" value="1"/>
</dbReference>
<accession>A0A919JK59</accession>
<feature type="domain" description="DUF397" evidence="1">
    <location>
        <begin position="8"/>
        <end position="58"/>
    </location>
</feature>
<name>A0A919JK59_9ACTN</name>